<organism evidence="2 3">
    <name type="scientific">candidate division TA06 bacterium</name>
    <dbReference type="NCBI Taxonomy" id="2250710"/>
    <lineage>
        <taxon>Bacteria</taxon>
        <taxon>Bacteria division TA06</taxon>
    </lineage>
</organism>
<dbReference type="AlphaFoldDB" id="A0A660SBM7"/>
<proteinExistence type="predicted"/>
<sequence length="138" mass="14789">MKKLTIFLLFSILLLINSCDIQPISVPNNRIYGTLSCNDGTSPVGAIVSLETSAGFPLSTYSVSSLDGYFSFDNLSSGDYKIYASLDINSDGVDDYSGTYGGDSSKIATLFGADTLSINIVLKRIVTYAKNSLGSRNR</sequence>
<keyword evidence="1" id="KW-0732">Signal</keyword>
<feature type="signal peptide" evidence="1">
    <location>
        <begin position="1"/>
        <end position="21"/>
    </location>
</feature>
<evidence type="ECO:0000313" key="2">
    <source>
        <dbReference type="EMBL" id="RKX68198.1"/>
    </source>
</evidence>
<comment type="caution">
    <text evidence="2">The sequence shown here is derived from an EMBL/GenBank/DDBJ whole genome shotgun (WGS) entry which is preliminary data.</text>
</comment>
<dbReference type="GO" id="GO:0030246">
    <property type="term" value="F:carbohydrate binding"/>
    <property type="evidence" value="ECO:0007669"/>
    <property type="project" value="InterPro"/>
</dbReference>
<reference evidence="2 3" key="1">
    <citation type="submission" date="2018-06" db="EMBL/GenBank/DDBJ databases">
        <title>Extensive metabolic versatility and redundancy in microbially diverse, dynamic hydrothermal sediments.</title>
        <authorList>
            <person name="Dombrowski N."/>
            <person name="Teske A."/>
            <person name="Baker B.J."/>
        </authorList>
    </citation>
    <scope>NUCLEOTIDE SEQUENCE [LARGE SCALE GENOMIC DNA]</scope>
    <source>
        <strain evidence="2">B35_G9</strain>
    </source>
</reference>
<dbReference type="Proteomes" id="UP000282321">
    <property type="component" value="Unassembled WGS sequence"/>
</dbReference>
<feature type="chain" id="PRO_5024912060" description="Carboxypeptidase regulatory-like domain-containing protein" evidence="1">
    <location>
        <begin position="22"/>
        <end position="138"/>
    </location>
</feature>
<protein>
    <recommendedName>
        <fullName evidence="4">Carboxypeptidase regulatory-like domain-containing protein</fullName>
    </recommendedName>
</protein>
<gene>
    <name evidence="2" type="ORF">DRP44_00060</name>
</gene>
<dbReference type="InterPro" id="IPR013784">
    <property type="entry name" value="Carb-bd-like_fold"/>
</dbReference>
<dbReference type="SUPFAM" id="SSF49452">
    <property type="entry name" value="Starch-binding domain-like"/>
    <property type="match status" value="1"/>
</dbReference>
<name>A0A660SBM7_UNCT6</name>
<evidence type="ECO:0000256" key="1">
    <source>
        <dbReference type="SAM" id="SignalP"/>
    </source>
</evidence>
<accession>A0A660SBM7</accession>
<evidence type="ECO:0000313" key="3">
    <source>
        <dbReference type="Proteomes" id="UP000282321"/>
    </source>
</evidence>
<dbReference type="EMBL" id="QNBC01000001">
    <property type="protein sequence ID" value="RKX68198.1"/>
    <property type="molecule type" value="Genomic_DNA"/>
</dbReference>
<evidence type="ECO:0008006" key="4">
    <source>
        <dbReference type="Google" id="ProtNLM"/>
    </source>
</evidence>